<evidence type="ECO:0000313" key="3">
    <source>
        <dbReference type="Proteomes" id="UP000523863"/>
    </source>
</evidence>
<dbReference type="InterPro" id="IPR007295">
    <property type="entry name" value="DUF402"/>
</dbReference>
<proteinExistence type="predicted"/>
<dbReference type="EMBL" id="JACHBL010000001">
    <property type="protein sequence ID" value="MBB5597339.1"/>
    <property type="molecule type" value="Genomic_DNA"/>
</dbReference>
<keyword evidence="3" id="KW-1185">Reference proteome</keyword>
<comment type="caution">
    <text evidence="2">The sequence shown here is derived from an EMBL/GenBank/DDBJ whole genome shotgun (WGS) entry which is preliminary data.</text>
</comment>
<feature type="domain" description="DUF402" evidence="1">
    <location>
        <begin position="9"/>
        <end position="151"/>
    </location>
</feature>
<dbReference type="Proteomes" id="UP000523863">
    <property type="component" value="Unassembled WGS sequence"/>
</dbReference>
<evidence type="ECO:0000259" key="1">
    <source>
        <dbReference type="Pfam" id="PF04167"/>
    </source>
</evidence>
<protein>
    <recommendedName>
        <fullName evidence="1">DUF402 domain-containing protein</fullName>
    </recommendedName>
</protein>
<name>A0A7W8Y9D1_9MICC</name>
<dbReference type="Gene3D" id="2.40.380.10">
    <property type="entry name" value="FomD-like"/>
    <property type="match status" value="1"/>
</dbReference>
<organism evidence="2 3">
    <name type="scientific">Neomicrococcus lactis</name>
    <dbReference type="NCBI Taxonomy" id="732241"/>
    <lineage>
        <taxon>Bacteria</taxon>
        <taxon>Bacillati</taxon>
        <taxon>Actinomycetota</taxon>
        <taxon>Actinomycetes</taxon>
        <taxon>Micrococcales</taxon>
        <taxon>Micrococcaceae</taxon>
        <taxon>Neomicrococcus</taxon>
    </lineage>
</organism>
<dbReference type="InterPro" id="IPR035930">
    <property type="entry name" value="FomD-like_sf"/>
</dbReference>
<dbReference type="SUPFAM" id="SSF159234">
    <property type="entry name" value="FomD-like"/>
    <property type="match status" value="1"/>
</dbReference>
<dbReference type="AlphaFoldDB" id="A0A7W8Y9D1"/>
<reference evidence="2 3" key="1">
    <citation type="submission" date="2020-08" db="EMBL/GenBank/DDBJ databases">
        <title>Sequencing the genomes of 1000 actinobacteria strains.</title>
        <authorList>
            <person name="Klenk H.-P."/>
        </authorList>
    </citation>
    <scope>NUCLEOTIDE SEQUENCE [LARGE SCALE GENOMIC DNA]</scope>
    <source>
        <strain evidence="2 3">DSM 23694</strain>
    </source>
</reference>
<dbReference type="RefSeq" id="WP_183640320.1">
    <property type="nucleotide sequence ID" value="NZ_JACHBL010000001.1"/>
</dbReference>
<gene>
    <name evidence="2" type="ORF">BKA12_000419</name>
</gene>
<accession>A0A7W8Y9D1</accession>
<dbReference type="Pfam" id="PF04167">
    <property type="entry name" value="DUF402"/>
    <property type="match status" value="1"/>
</dbReference>
<evidence type="ECO:0000313" key="2">
    <source>
        <dbReference type="EMBL" id="MBB5597339.1"/>
    </source>
</evidence>
<sequence length="178" mass="20588">MVARAWKYDGGAHWVVQGEYVGADSHGHWIYQPSGTLVARPSLAFIADGDAMCLIPHEGSWVATFYDEQYPRDFRVYVDMSTEIGWLRMRHGWEVNSVDMDLDVIRSIKHGVFIDDEDEFEEHIVKFEYPTALTAEMRETAQQVYQQVRDGIEPFGTVSTTWFERGRTLHATNREEHS</sequence>